<organism evidence="2 3">
    <name type="scientific">Castellaniella denitrificans</name>
    <dbReference type="NCBI Taxonomy" id="56119"/>
    <lineage>
        <taxon>Bacteria</taxon>
        <taxon>Pseudomonadati</taxon>
        <taxon>Pseudomonadota</taxon>
        <taxon>Betaproteobacteria</taxon>
        <taxon>Burkholderiales</taxon>
        <taxon>Alcaligenaceae</taxon>
        <taxon>Castellaniella</taxon>
    </lineage>
</organism>
<reference evidence="2" key="1">
    <citation type="submission" date="2022-12" db="EMBL/GenBank/DDBJ databases">
        <title>Bacterial isolates from different developmental stages of Nematostella vectensis.</title>
        <authorList>
            <person name="Fraune S."/>
        </authorList>
    </citation>
    <scope>NUCLEOTIDE SEQUENCE</scope>
    <source>
        <strain evidence="2">G21619-S1</strain>
    </source>
</reference>
<dbReference type="Pfam" id="PF01522">
    <property type="entry name" value="Polysacc_deac_1"/>
    <property type="match status" value="1"/>
</dbReference>
<dbReference type="PANTHER" id="PTHR43123:SF1">
    <property type="entry name" value="POLYSACCHARIDE DEACETYLASE-RELATED"/>
    <property type="match status" value="1"/>
</dbReference>
<dbReference type="InterPro" id="IPR011330">
    <property type="entry name" value="Glyco_hydro/deAcase_b/a-brl"/>
</dbReference>
<dbReference type="Gene3D" id="3.20.20.370">
    <property type="entry name" value="Glycoside hydrolase/deacetylase"/>
    <property type="match status" value="1"/>
</dbReference>
<protein>
    <submittedName>
        <fullName evidence="2">Polysaccharide deacetylase family protein</fullName>
    </submittedName>
</protein>
<dbReference type="SUPFAM" id="SSF88713">
    <property type="entry name" value="Glycoside hydrolase/deacetylase"/>
    <property type="match status" value="1"/>
</dbReference>
<accession>A0ABT4M585</accession>
<dbReference type="EMBL" id="JAPWHE010000008">
    <property type="protein sequence ID" value="MCZ4330499.1"/>
    <property type="molecule type" value="Genomic_DNA"/>
</dbReference>
<keyword evidence="3" id="KW-1185">Reference proteome</keyword>
<comment type="caution">
    <text evidence="2">The sequence shown here is derived from an EMBL/GenBank/DDBJ whole genome shotgun (WGS) entry which is preliminary data.</text>
</comment>
<name>A0ABT4M585_9BURK</name>
<dbReference type="PANTHER" id="PTHR43123">
    <property type="entry name" value="POLYSACCHARIDE DEACETYLASE-RELATED"/>
    <property type="match status" value="1"/>
</dbReference>
<gene>
    <name evidence="2" type="ORF">O4H32_11110</name>
</gene>
<evidence type="ECO:0000313" key="3">
    <source>
        <dbReference type="Proteomes" id="UP001068379"/>
    </source>
</evidence>
<sequence>MEGPLRDYVGYGRKPPVFTWPGDRRLAVSVVVNYEEGGESCILEGDAHSETLNSDMPAAAARHGRRNLVMESHYEYGSRVGHWRILDLLEECGIPATYFAVSSALEKNPQAARAIVEAGHEVVSHGKRWIDYESFDAETENAHIVDSLDAIEALCGVRPVGWYTGRVSLNTRSLVQRNGLLYDSDAYNDDLPYWTSANQAPHLVVPYSFDCNDMRFASAPGFNTPDDFTGHLRRALDGLRRESQRGAKMMSIGLHLRLAGRPARAEALREFLLEAARLPDVWFCRRRDIAEFWHARHPPSTEAA</sequence>
<dbReference type="RefSeq" id="WP_269359173.1">
    <property type="nucleotide sequence ID" value="NZ_JAPWHE010000008.1"/>
</dbReference>
<dbReference type="InterPro" id="IPR002509">
    <property type="entry name" value="NODB_dom"/>
</dbReference>
<dbReference type="PROSITE" id="PS51677">
    <property type="entry name" value="NODB"/>
    <property type="match status" value="1"/>
</dbReference>
<evidence type="ECO:0000259" key="1">
    <source>
        <dbReference type="PROSITE" id="PS51677"/>
    </source>
</evidence>
<feature type="domain" description="NodB homology" evidence="1">
    <location>
        <begin position="68"/>
        <end position="284"/>
    </location>
</feature>
<evidence type="ECO:0000313" key="2">
    <source>
        <dbReference type="EMBL" id="MCZ4330499.1"/>
    </source>
</evidence>
<proteinExistence type="predicted"/>
<dbReference type="Proteomes" id="UP001068379">
    <property type="component" value="Unassembled WGS sequence"/>
</dbReference>